<reference evidence="5 6" key="1">
    <citation type="submission" date="2019-05" db="EMBL/GenBank/DDBJ databases">
        <title>Emergence of the Ug99 lineage of the wheat stem rust pathogen through somatic hybridization.</title>
        <authorList>
            <person name="Li F."/>
            <person name="Upadhyaya N.M."/>
            <person name="Sperschneider J."/>
            <person name="Matny O."/>
            <person name="Nguyen-Phuc H."/>
            <person name="Mago R."/>
            <person name="Raley C."/>
            <person name="Miller M.E."/>
            <person name="Silverstein K.A.T."/>
            <person name="Henningsen E."/>
            <person name="Hirsch C.D."/>
            <person name="Visser B."/>
            <person name="Pretorius Z.A."/>
            <person name="Steffenson B.J."/>
            <person name="Schwessinger B."/>
            <person name="Dodds P.N."/>
            <person name="Figueroa M."/>
        </authorList>
    </citation>
    <scope>NUCLEOTIDE SEQUENCE [LARGE SCALE GENOMIC DNA]</scope>
    <source>
        <strain evidence="3">21-0</strain>
        <strain evidence="4 6">Ug99</strain>
    </source>
</reference>
<dbReference type="AlphaFoldDB" id="A0A5B0M6M1"/>
<evidence type="ECO:0000313" key="4">
    <source>
        <dbReference type="EMBL" id="KAA1120332.1"/>
    </source>
</evidence>
<feature type="region of interest" description="Disordered" evidence="1">
    <location>
        <begin position="1"/>
        <end position="26"/>
    </location>
</feature>
<dbReference type="Proteomes" id="UP000324748">
    <property type="component" value="Unassembled WGS sequence"/>
</dbReference>
<evidence type="ECO:0000259" key="2">
    <source>
        <dbReference type="Pfam" id="PF13961"/>
    </source>
</evidence>
<dbReference type="EMBL" id="VSWC01000170">
    <property type="protein sequence ID" value="KAA1072412.1"/>
    <property type="molecule type" value="Genomic_DNA"/>
</dbReference>
<organism evidence="3 5">
    <name type="scientific">Puccinia graminis f. sp. tritici</name>
    <dbReference type="NCBI Taxonomy" id="56615"/>
    <lineage>
        <taxon>Eukaryota</taxon>
        <taxon>Fungi</taxon>
        <taxon>Dikarya</taxon>
        <taxon>Basidiomycota</taxon>
        <taxon>Pucciniomycotina</taxon>
        <taxon>Pucciniomycetes</taxon>
        <taxon>Pucciniales</taxon>
        <taxon>Pucciniaceae</taxon>
        <taxon>Puccinia</taxon>
    </lineage>
</organism>
<protein>
    <recommendedName>
        <fullName evidence="2">DUF4219 domain-containing protein</fullName>
    </recommendedName>
</protein>
<dbReference type="OrthoDB" id="6749203at2759"/>
<sequence length="81" mass="8963">MEHGNMSGTEKSDTPASNGVPILDGSNYTNWHSRMFIYLRGKKLWKCCTEPVAEDATDAQKEAYIESGDKAIAIITSRLDP</sequence>
<dbReference type="Pfam" id="PF13961">
    <property type="entry name" value="DUF4219"/>
    <property type="match status" value="1"/>
</dbReference>
<dbReference type="Proteomes" id="UP000325313">
    <property type="component" value="Unassembled WGS sequence"/>
</dbReference>
<feature type="compositionally biased region" description="Polar residues" evidence="1">
    <location>
        <begin position="1"/>
        <end position="17"/>
    </location>
</feature>
<feature type="domain" description="DUF4219" evidence="2">
    <location>
        <begin position="23"/>
        <end position="48"/>
    </location>
</feature>
<name>A0A5B0M6M1_PUCGR</name>
<proteinExistence type="predicted"/>
<evidence type="ECO:0000313" key="3">
    <source>
        <dbReference type="EMBL" id="KAA1072412.1"/>
    </source>
</evidence>
<gene>
    <name evidence="3" type="ORF">PGT21_034083</name>
    <name evidence="4" type="ORF">PGTUg99_014788</name>
</gene>
<evidence type="ECO:0000313" key="5">
    <source>
        <dbReference type="Proteomes" id="UP000324748"/>
    </source>
</evidence>
<dbReference type="InterPro" id="IPR025314">
    <property type="entry name" value="DUF4219"/>
</dbReference>
<evidence type="ECO:0000256" key="1">
    <source>
        <dbReference type="SAM" id="MobiDB-lite"/>
    </source>
</evidence>
<keyword evidence="5" id="KW-1185">Reference proteome</keyword>
<evidence type="ECO:0000313" key="6">
    <source>
        <dbReference type="Proteomes" id="UP000325313"/>
    </source>
</evidence>
<accession>A0A5B0M6M1</accession>
<comment type="caution">
    <text evidence="3">The sequence shown here is derived from an EMBL/GenBank/DDBJ whole genome shotgun (WGS) entry which is preliminary data.</text>
</comment>
<dbReference type="EMBL" id="VDEP01000245">
    <property type="protein sequence ID" value="KAA1120332.1"/>
    <property type="molecule type" value="Genomic_DNA"/>
</dbReference>